<evidence type="ECO:0000313" key="3">
    <source>
        <dbReference type="EMBL" id="OIR03724.1"/>
    </source>
</evidence>
<feature type="transmembrane region" description="Helical" evidence="1">
    <location>
        <begin position="219"/>
        <end position="236"/>
    </location>
</feature>
<feature type="transmembrane region" description="Helical" evidence="1">
    <location>
        <begin position="353"/>
        <end position="372"/>
    </location>
</feature>
<sequence>MDSPSTRAIAADRRLWLFVLSGLLAFVVGFFTLSGDAAIVFVSRTGYWFILVTFVLWARSLGLLFGPELRAWRPKKADWSTGALIVVCGIVLIVNNTFGFKIIMDEVMLLGTSMSMHFDRTVFTPMRGNDIQGAFILMDGIMDKRPLFFPFVLSLLHDFTGYRPANAFVLNGALTFVYLWLVSVLGRRLAGRPGAWIGVLLFAGLPLLGQNATGGGFELLNLVMILATLLLGARWLERRDAVSLTAFCFSALLMAQTRYESVVFLVPVAILVVWGWVLERRIVLSWPVMIAPLLLIPYPLQHRIFDLRASAWEMASRPGTETPFSLSYLPTNLAHAVAFFFAKPSDQPNSLVFSILGWIAVPFALLAAMRLLKQFRKATTTEAAAVIFALGFIAHFLLMMVYFWGRFDDFVIRRLSLPVHLGLLVAILLALPRFSTSLRPRWFVAGLAALGMLALGIPAMATHAYDQEYLPGRETAWRLQFMAQHPQKDYLVIDNDCTLWITNEISSTPVLQAQKNIKALIFHLRNHSFSAMYVFQRLNVDPKTGRETLRPGDDLGPDFVLKPVVQQRLQTLTISRISRIVAIHDGATVVEADRIPPDKTVPKDPKVVEKERQAYLENFVKQLP</sequence>
<feature type="transmembrane region" description="Helical" evidence="1">
    <location>
        <begin position="79"/>
        <end position="104"/>
    </location>
</feature>
<dbReference type="InterPro" id="IPR038731">
    <property type="entry name" value="RgtA/B/C-like"/>
</dbReference>
<dbReference type="Pfam" id="PF13231">
    <property type="entry name" value="PMT_2"/>
    <property type="match status" value="1"/>
</dbReference>
<feature type="domain" description="Glycosyltransferase RgtA/B/C/D-like" evidence="2">
    <location>
        <begin position="144"/>
        <end position="296"/>
    </location>
</feature>
<gene>
    <name evidence="3" type="ORF">GALL_141410</name>
</gene>
<keyword evidence="1" id="KW-0472">Membrane</keyword>
<feature type="transmembrane region" description="Helical" evidence="1">
    <location>
        <begin position="15"/>
        <end position="41"/>
    </location>
</feature>
<organism evidence="3">
    <name type="scientific">mine drainage metagenome</name>
    <dbReference type="NCBI Taxonomy" id="410659"/>
    <lineage>
        <taxon>unclassified sequences</taxon>
        <taxon>metagenomes</taxon>
        <taxon>ecological metagenomes</taxon>
    </lineage>
</organism>
<name>A0A1J5SQ16_9ZZZZ</name>
<evidence type="ECO:0000256" key="1">
    <source>
        <dbReference type="SAM" id="Phobius"/>
    </source>
</evidence>
<proteinExistence type="predicted"/>
<feature type="transmembrane region" description="Helical" evidence="1">
    <location>
        <begin position="47"/>
        <end position="67"/>
    </location>
</feature>
<keyword evidence="1" id="KW-1133">Transmembrane helix</keyword>
<feature type="transmembrane region" description="Helical" evidence="1">
    <location>
        <begin position="411"/>
        <end position="431"/>
    </location>
</feature>
<feature type="transmembrane region" description="Helical" evidence="1">
    <location>
        <begin position="384"/>
        <end position="405"/>
    </location>
</feature>
<accession>A0A1J5SQ16</accession>
<feature type="transmembrane region" description="Helical" evidence="1">
    <location>
        <begin position="165"/>
        <end position="182"/>
    </location>
</feature>
<evidence type="ECO:0000259" key="2">
    <source>
        <dbReference type="Pfam" id="PF13231"/>
    </source>
</evidence>
<comment type="caution">
    <text evidence="3">The sequence shown here is derived from an EMBL/GenBank/DDBJ whole genome shotgun (WGS) entry which is preliminary data.</text>
</comment>
<dbReference type="AlphaFoldDB" id="A0A1J5SQ16"/>
<feature type="transmembrane region" description="Helical" evidence="1">
    <location>
        <begin position="443"/>
        <end position="465"/>
    </location>
</feature>
<keyword evidence="1" id="KW-0812">Transmembrane</keyword>
<reference evidence="3" key="1">
    <citation type="submission" date="2016-10" db="EMBL/GenBank/DDBJ databases">
        <title>Sequence of Gallionella enrichment culture.</title>
        <authorList>
            <person name="Poehlein A."/>
            <person name="Muehling M."/>
            <person name="Daniel R."/>
        </authorList>
    </citation>
    <scope>NUCLEOTIDE SEQUENCE</scope>
</reference>
<feature type="transmembrane region" description="Helical" evidence="1">
    <location>
        <begin position="257"/>
        <end position="277"/>
    </location>
</feature>
<dbReference type="EMBL" id="MLJW01000063">
    <property type="protein sequence ID" value="OIR03724.1"/>
    <property type="molecule type" value="Genomic_DNA"/>
</dbReference>
<feature type="transmembrane region" description="Helical" evidence="1">
    <location>
        <begin position="194"/>
        <end position="213"/>
    </location>
</feature>
<protein>
    <recommendedName>
        <fullName evidence="2">Glycosyltransferase RgtA/B/C/D-like domain-containing protein</fullName>
    </recommendedName>
</protein>